<comment type="caution">
    <text evidence="2">The sequence shown here is derived from an EMBL/GenBank/DDBJ whole genome shotgun (WGS) entry which is preliminary data.</text>
</comment>
<protein>
    <submittedName>
        <fullName evidence="2">Nuclear transport factor 2 family protein</fullName>
    </submittedName>
</protein>
<dbReference type="Proteomes" id="UP000316639">
    <property type="component" value="Unassembled WGS sequence"/>
</dbReference>
<dbReference type="OrthoDB" id="3827981at2"/>
<dbReference type="AlphaFoldDB" id="A0A563F2R9"/>
<dbReference type="EMBL" id="VOBR01000001">
    <property type="protein sequence ID" value="TWP54213.1"/>
    <property type="molecule type" value="Genomic_DNA"/>
</dbReference>
<accession>A0A563F2R9</accession>
<dbReference type="InterPro" id="IPR037401">
    <property type="entry name" value="SnoaL-like"/>
</dbReference>
<keyword evidence="3" id="KW-1185">Reference proteome</keyword>
<dbReference type="RefSeq" id="WP_146348996.1">
    <property type="nucleotide sequence ID" value="NZ_VOBR01000001.1"/>
</dbReference>
<dbReference type="SUPFAM" id="SSF54427">
    <property type="entry name" value="NTF2-like"/>
    <property type="match status" value="1"/>
</dbReference>
<evidence type="ECO:0000313" key="3">
    <source>
        <dbReference type="Proteomes" id="UP000316639"/>
    </source>
</evidence>
<dbReference type="InterPro" id="IPR032710">
    <property type="entry name" value="NTF2-like_dom_sf"/>
</dbReference>
<reference evidence="2 3" key="1">
    <citation type="submission" date="2019-07" db="EMBL/GenBank/DDBJ databases">
        <title>Lentzea xizangensis sp. nov., isolated from Qinghai-Tibetan Plateau Soils.</title>
        <authorList>
            <person name="Huang J."/>
        </authorList>
    </citation>
    <scope>NUCLEOTIDE SEQUENCE [LARGE SCALE GENOMIC DNA]</scope>
    <source>
        <strain evidence="2 3">FXJ1.1311</strain>
    </source>
</reference>
<evidence type="ECO:0000313" key="2">
    <source>
        <dbReference type="EMBL" id="TWP54213.1"/>
    </source>
</evidence>
<sequence length="112" mass="11738">MGSLGELAAAHVRRFNEAVRTGDWSTFADGFTEDATVTFTGPPVPAMAGRAAIEAGYRSAPPDDTITALATREAGDQVEVAYAWDKAPGELAGTMTLQVANGLITRLAVRLD</sequence>
<gene>
    <name evidence="2" type="ORF">FKR81_01235</name>
</gene>
<dbReference type="Pfam" id="PF12680">
    <property type="entry name" value="SnoaL_2"/>
    <property type="match status" value="1"/>
</dbReference>
<feature type="domain" description="SnoaL-like" evidence="1">
    <location>
        <begin position="12"/>
        <end position="106"/>
    </location>
</feature>
<name>A0A563F2R9_9PSEU</name>
<organism evidence="2 3">
    <name type="scientific">Lentzea tibetensis</name>
    <dbReference type="NCBI Taxonomy" id="2591470"/>
    <lineage>
        <taxon>Bacteria</taxon>
        <taxon>Bacillati</taxon>
        <taxon>Actinomycetota</taxon>
        <taxon>Actinomycetes</taxon>
        <taxon>Pseudonocardiales</taxon>
        <taxon>Pseudonocardiaceae</taxon>
        <taxon>Lentzea</taxon>
    </lineage>
</organism>
<evidence type="ECO:0000259" key="1">
    <source>
        <dbReference type="Pfam" id="PF12680"/>
    </source>
</evidence>
<proteinExistence type="predicted"/>
<dbReference type="Gene3D" id="3.10.450.50">
    <property type="match status" value="1"/>
</dbReference>